<dbReference type="SUPFAM" id="SSF53271">
    <property type="entry name" value="PRTase-like"/>
    <property type="match status" value="1"/>
</dbReference>
<dbReference type="Gene3D" id="3.40.50.2020">
    <property type="match status" value="1"/>
</dbReference>
<dbReference type="CDD" id="cd06223">
    <property type="entry name" value="PRTases_typeI"/>
    <property type="match status" value="1"/>
</dbReference>
<evidence type="ECO:0008006" key="3">
    <source>
        <dbReference type="Google" id="ProtNLM"/>
    </source>
</evidence>
<evidence type="ECO:0000313" key="1">
    <source>
        <dbReference type="EMBL" id="MEC4264874.1"/>
    </source>
</evidence>
<dbReference type="RefSeq" id="WP_326277396.1">
    <property type="nucleotide sequence ID" value="NZ_JAYKYV010000003.1"/>
</dbReference>
<dbReference type="InterPro" id="IPR000836">
    <property type="entry name" value="PRTase_dom"/>
</dbReference>
<keyword evidence="2" id="KW-1185">Reference proteome</keyword>
<sequence length="75" mass="8250">MKNIKTQTKKGRQCRWEGSKDAFDLNASYNGKFKHVLLVDDVITTAANIEPCAQTLLQQKNIAVSALSMALVPEG</sequence>
<dbReference type="InterPro" id="IPR029057">
    <property type="entry name" value="PRTase-like"/>
</dbReference>
<accession>A0ABU6IPC6</accession>
<organism evidence="1 2">
    <name type="scientific">Flagellimonas halotolerans</name>
    <dbReference type="NCBI Taxonomy" id="3112164"/>
    <lineage>
        <taxon>Bacteria</taxon>
        <taxon>Pseudomonadati</taxon>
        <taxon>Bacteroidota</taxon>
        <taxon>Flavobacteriia</taxon>
        <taxon>Flavobacteriales</taxon>
        <taxon>Flavobacteriaceae</taxon>
        <taxon>Flagellimonas</taxon>
    </lineage>
</organism>
<dbReference type="Proteomes" id="UP001355298">
    <property type="component" value="Unassembled WGS sequence"/>
</dbReference>
<name>A0ABU6IPC6_9FLAO</name>
<protein>
    <recommendedName>
        <fullName evidence="3">Phosphoribosyltransferase domain-containing protein</fullName>
    </recommendedName>
</protein>
<gene>
    <name evidence="1" type="ORF">VOP03_05895</name>
</gene>
<dbReference type="EMBL" id="JAYMGW010000003">
    <property type="protein sequence ID" value="MEC4264874.1"/>
    <property type="molecule type" value="Genomic_DNA"/>
</dbReference>
<comment type="caution">
    <text evidence="1">The sequence shown here is derived from an EMBL/GenBank/DDBJ whole genome shotgun (WGS) entry which is preliminary data.</text>
</comment>
<proteinExistence type="predicted"/>
<evidence type="ECO:0000313" key="2">
    <source>
        <dbReference type="Proteomes" id="UP001355298"/>
    </source>
</evidence>
<reference evidence="1 2" key="1">
    <citation type="submission" date="2024-01" db="EMBL/GenBank/DDBJ databases">
        <title>The strains designed SYSU M86414 and SYSU M84420 isolated from the marine sediment in San Sha City (Hainan Province, China).</title>
        <authorList>
            <person name="Guo D."/>
        </authorList>
    </citation>
    <scope>NUCLEOTIDE SEQUENCE [LARGE SCALE GENOMIC DNA]</scope>
    <source>
        <strain evidence="1 2">SYSU M84420</strain>
    </source>
</reference>